<dbReference type="InterPro" id="IPR052520">
    <property type="entry name" value="ATL_DNA_repair"/>
</dbReference>
<reference evidence="4" key="1">
    <citation type="journal article" date="2019" name="Int. J. Syst. Evol. Microbiol.">
        <title>The Global Catalogue of Microorganisms (GCM) 10K type strain sequencing project: providing services to taxonomists for standard genome sequencing and annotation.</title>
        <authorList>
            <consortium name="The Broad Institute Genomics Platform"/>
            <consortium name="The Broad Institute Genome Sequencing Center for Infectious Disease"/>
            <person name="Wu L."/>
            <person name="Ma J."/>
        </authorList>
    </citation>
    <scope>NUCLEOTIDE SEQUENCE [LARGE SCALE GENOMIC DNA]</scope>
    <source>
        <strain evidence="4">CCUG 30340</strain>
    </source>
</reference>
<name>A0ABV9QVL8_9GAMM</name>
<dbReference type="PANTHER" id="PTHR42942">
    <property type="entry name" value="6-O-METHYLGUANINE DNA METHYLTRANSFERASE"/>
    <property type="match status" value="1"/>
</dbReference>
<dbReference type="Proteomes" id="UP001595886">
    <property type="component" value="Unassembled WGS sequence"/>
</dbReference>
<keyword evidence="4" id="KW-1185">Reference proteome</keyword>
<dbReference type="EMBL" id="JBHSHD010000007">
    <property type="protein sequence ID" value="MFC4820700.1"/>
    <property type="molecule type" value="Genomic_DNA"/>
</dbReference>
<dbReference type="CDD" id="cd06445">
    <property type="entry name" value="ATase"/>
    <property type="match status" value="1"/>
</dbReference>
<evidence type="ECO:0000313" key="4">
    <source>
        <dbReference type="Proteomes" id="UP001595886"/>
    </source>
</evidence>
<keyword evidence="1" id="KW-0227">DNA damage</keyword>
<organism evidence="3 4">
    <name type="scientific">Dokdonella ginsengisoli</name>
    <dbReference type="NCBI Taxonomy" id="363846"/>
    <lineage>
        <taxon>Bacteria</taxon>
        <taxon>Pseudomonadati</taxon>
        <taxon>Pseudomonadota</taxon>
        <taxon>Gammaproteobacteria</taxon>
        <taxon>Lysobacterales</taxon>
        <taxon>Rhodanobacteraceae</taxon>
        <taxon>Dokdonella</taxon>
    </lineage>
</organism>
<sequence>MKSVEPKPNADHAAILRTIAAIPAGRVASYGEIAARAGLPKRARLVGRVLGETPAGVVPWYRVLRSDGRIAFPPGSRGFREQVRRLAAEGVLVKNGRVDLAAHGWERNLDDLLWGPPPAAPRKPVRRR</sequence>
<dbReference type="InterPro" id="IPR036388">
    <property type="entry name" value="WH-like_DNA-bd_sf"/>
</dbReference>
<evidence type="ECO:0000313" key="3">
    <source>
        <dbReference type="EMBL" id="MFC4820700.1"/>
    </source>
</evidence>
<gene>
    <name evidence="3" type="ORF">ACFO6Q_10215</name>
</gene>
<dbReference type="RefSeq" id="WP_380020629.1">
    <property type="nucleotide sequence ID" value="NZ_JBHSHD010000007.1"/>
</dbReference>
<proteinExistence type="predicted"/>
<accession>A0ABV9QVL8</accession>
<protein>
    <submittedName>
        <fullName evidence="3">MGMT family protein</fullName>
    </submittedName>
</protein>
<dbReference type="InterPro" id="IPR036217">
    <property type="entry name" value="MethylDNA_cys_MeTrfase_DNAb"/>
</dbReference>
<dbReference type="PANTHER" id="PTHR42942:SF1">
    <property type="entry name" value="ALKYLTRANSFERASE-LIKE PROTEIN 1"/>
    <property type="match status" value="1"/>
</dbReference>
<evidence type="ECO:0000256" key="1">
    <source>
        <dbReference type="ARBA" id="ARBA00022763"/>
    </source>
</evidence>
<dbReference type="Pfam" id="PF01035">
    <property type="entry name" value="DNA_binding_1"/>
    <property type="match status" value="1"/>
</dbReference>
<dbReference type="InterPro" id="IPR014048">
    <property type="entry name" value="MethylDNA_cys_MeTrfase_DNA-bd"/>
</dbReference>
<dbReference type="Gene3D" id="1.10.10.10">
    <property type="entry name" value="Winged helix-like DNA-binding domain superfamily/Winged helix DNA-binding domain"/>
    <property type="match status" value="1"/>
</dbReference>
<feature type="domain" description="Methylated-DNA-[protein]-cysteine S-methyltransferase DNA binding" evidence="2">
    <location>
        <begin position="13"/>
        <end position="91"/>
    </location>
</feature>
<evidence type="ECO:0000259" key="2">
    <source>
        <dbReference type="Pfam" id="PF01035"/>
    </source>
</evidence>
<dbReference type="SUPFAM" id="SSF46767">
    <property type="entry name" value="Methylated DNA-protein cysteine methyltransferase, C-terminal domain"/>
    <property type="match status" value="1"/>
</dbReference>
<comment type="caution">
    <text evidence="3">The sequence shown here is derived from an EMBL/GenBank/DDBJ whole genome shotgun (WGS) entry which is preliminary data.</text>
</comment>